<dbReference type="SUPFAM" id="SSF52467">
    <property type="entry name" value="DHS-like NAD/FAD-binding domain"/>
    <property type="match status" value="1"/>
</dbReference>
<reference evidence="6 7" key="1">
    <citation type="submission" date="2017-03" db="EMBL/GenBank/DDBJ databases">
        <title>Genomes of endolithic fungi from Antarctica.</title>
        <authorList>
            <person name="Coleine C."/>
            <person name="Masonjones S."/>
            <person name="Stajich J.E."/>
        </authorList>
    </citation>
    <scope>NUCLEOTIDE SEQUENCE [LARGE SCALE GENOMIC DNA]</scope>
    <source>
        <strain evidence="6 7">CCFEE 6315</strain>
    </source>
</reference>
<gene>
    <name evidence="6" type="ORF">B0A50_05023</name>
</gene>
<feature type="binding site" evidence="4">
    <location>
        <position position="144"/>
    </location>
    <ligand>
        <name>Zn(2+)</name>
        <dbReference type="ChEBI" id="CHEBI:29105"/>
    </ligand>
</feature>
<organism evidence="6 7">
    <name type="scientific">Salinomyces thailandicus</name>
    <dbReference type="NCBI Taxonomy" id="706561"/>
    <lineage>
        <taxon>Eukaryota</taxon>
        <taxon>Fungi</taxon>
        <taxon>Dikarya</taxon>
        <taxon>Ascomycota</taxon>
        <taxon>Pezizomycotina</taxon>
        <taxon>Dothideomycetes</taxon>
        <taxon>Dothideomycetidae</taxon>
        <taxon>Mycosphaerellales</taxon>
        <taxon>Teratosphaeriaceae</taxon>
        <taxon>Salinomyces</taxon>
    </lineage>
</organism>
<dbReference type="InterPro" id="IPR026591">
    <property type="entry name" value="Sirtuin_cat_small_dom_sf"/>
</dbReference>
<evidence type="ECO:0000256" key="1">
    <source>
        <dbReference type="ARBA" id="ARBA00006924"/>
    </source>
</evidence>
<dbReference type="EMBL" id="NAJL01000023">
    <property type="protein sequence ID" value="TKA27411.1"/>
    <property type="molecule type" value="Genomic_DNA"/>
</dbReference>
<comment type="similarity">
    <text evidence="1">Belongs to the sirtuin family. Class I subfamily.</text>
</comment>
<dbReference type="GO" id="GO:0046872">
    <property type="term" value="F:metal ion binding"/>
    <property type="evidence" value="ECO:0007669"/>
    <property type="project" value="UniProtKB-KW"/>
</dbReference>
<dbReference type="GO" id="GO:0070403">
    <property type="term" value="F:NAD+ binding"/>
    <property type="evidence" value="ECO:0007669"/>
    <property type="project" value="InterPro"/>
</dbReference>
<dbReference type="GO" id="GO:0017136">
    <property type="term" value="F:histone deacetylase activity, NAD-dependent"/>
    <property type="evidence" value="ECO:0007669"/>
    <property type="project" value="TreeGrafter"/>
</dbReference>
<feature type="binding site" evidence="4">
    <location>
        <position position="193"/>
    </location>
    <ligand>
        <name>Zn(2+)</name>
        <dbReference type="ChEBI" id="CHEBI:29105"/>
    </ligand>
</feature>
<evidence type="ECO:0000259" key="5">
    <source>
        <dbReference type="PROSITE" id="PS50305"/>
    </source>
</evidence>
<feature type="binding site" evidence="4">
    <location>
        <position position="196"/>
    </location>
    <ligand>
        <name>Zn(2+)</name>
        <dbReference type="ChEBI" id="CHEBI:29105"/>
    </ligand>
</feature>
<dbReference type="PANTHER" id="PTHR11085:SF10">
    <property type="entry name" value="NAD-DEPENDENT PROTEIN DEACYLASE SIRTUIN-5, MITOCHONDRIAL-RELATED"/>
    <property type="match status" value="1"/>
</dbReference>
<dbReference type="InterPro" id="IPR050134">
    <property type="entry name" value="NAD-dep_sirtuin_deacylases"/>
</dbReference>
<dbReference type="Proteomes" id="UP000308549">
    <property type="component" value="Unassembled WGS sequence"/>
</dbReference>
<dbReference type="Pfam" id="PF02146">
    <property type="entry name" value="SIR2"/>
    <property type="match status" value="1"/>
</dbReference>
<dbReference type="OrthoDB" id="424302at2759"/>
<accession>A0A4U0TY24</accession>
<dbReference type="InterPro" id="IPR003000">
    <property type="entry name" value="Sirtuin"/>
</dbReference>
<dbReference type="GO" id="GO:0005634">
    <property type="term" value="C:nucleus"/>
    <property type="evidence" value="ECO:0007669"/>
    <property type="project" value="TreeGrafter"/>
</dbReference>
<comment type="caution">
    <text evidence="6">The sequence shown here is derived from an EMBL/GenBank/DDBJ whole genome shotgun (WGS) entry which is preliminary data.</text>
</comment>
<feature type="active site" description="Proton acceptor" evidence="4">
    <location>
        <position position="130"/>
    </location>
</feature>
<protein>
    <recommendedName>
        <fullName evidence="5">Deacetylase sirtuin-type domain-containing protein</fullName>
    </recommendedName>
</protein>
<sequence length="299" mass="30962">MSASIPTTLDPAALQSFHTHLLKSRRILALLGAGLSAPSGLPTFRGPGGLWRTHSGPSLATPQAFAANPALVWQFYSHRRHLALSVQPNPAHYALAALATRVPAFQALSQNVDGLSQRAGHPPGQLQLLHGTLFAVHCSDEATCGYSAPDFTDPIVPALAIPTASQTPGGKPLDISHPDTPLPTPAHHDLPICPKCETHLLRPSVVWFGEALPSAVLDTVETYLDDPAGVDLMLVIGTSAQVFPAAGYIAQAEARGAKICVVDLEAGGGGPGDWVFTGDAAVVVPKLLEPLIGAVAAGG</sequence>
<dbReference type="InterPro" id="IPR029035">
    <property type="entry name" value="DHS-like_NAD/FAD-binding_dom"/>
</dbReference>
<name>A0A4U0TY24_9PEZI</name>
<keyword evidence="2" id="KW-0808">Transferase</keyword>
<dbReference type="PANTHER" id="PTHR11085">
    <property type="entry name" value="NAD-DEPENDENT PROTEIN DEACYLASE SIRTUIN-5, MITOCHONDRIAL-RELATED"/>
    <property type="match status" value="1"/>
</dbReference>
<dbReference type="PROSITE" id="PS50305">
    <property type="entry name" value="SIRTUIN"/>
    <property type="match status" value="1"/>
</dbReference>
<dbReference type="Gene3D" id="3.30.1600.10">
    <property type="entry name" value="SIR2/SIRT2 'Small Domain"/>
    <property type="match status" value="1"/>
</dbReference>
<proteinExistence type="inferred from homology"/>
<evidence type="ECO:0000313" key="6">
    <source>
        <dbReference type="EMBL" id="TKA27411.1"/>
    </source>
</evidence>
<keyword evidence="3" id="KW-0520">NAD</keyword>
<evidence type="ECO:0000256" key="3">
    <source>
        <dbReference type="ARBA" id="ARBA00023027"/>
    </source>
</evidence>
<dbReference type="AlphaFoldDB" id="A0A4U0TY24"/>
<feature type="binding site" evidence="4">
    <location>
        <position position="138"/>
    </location>
    <ligand>
        <name>Zn(2+)</name>
        <dbReference type="ChEBI" id="CHEBI:29105"/>
    </ligand>
</feature>
<evidence type="ECO:0000256" key="4">
    <source>
        <dbReference type="PROSITE-ProRule" id="PRU00236"/>
    </source>
</evidence>
<evidence type="ECO:0000313" key="7">
    <source>
        <dbReference type="Proteomes" id="UP000308549"/>
    </source>
</evidence>
<dbReference type="Gene3D" id="3.40.50.1220">
    <property type="entry name" value="TPP-binding domain"/>
    <property type="match status" value="1"/>
</dbReference>
<dbReference type="InterPro" id="IPR026590">
    <property type="entry name" value="Ssirtuin_cat_dom"/>
</dbReference>
<keyword evidence="4" id="KW-0479">Metal-binding</keyword>
<keyword evidence="4" id="KW-0862">Zinc</keyword>
<keyword evidence="7" id="KW-1185">Reference proteome</keyword>
<feature type="domain" description="Deacetylase sirtuin-type" evidence="5">
    <location>
        <begin position="7"/>
        <end position="294"/>
    </location>
</feature>
<evidence type="ECO:0000256" key="2">
    <source>
        <dbReference type="ARBA" id="ARBA00022679"/>
    </source>
</evidence>